<evidence type="ECO:0000256" key="4">
    <source>
        <dbReference type="ARBA" id="ARBA00022475"/>
    </source>
</evidence>
<dbReference type="PROSITE" id="PS50109">
    <property type="entry name" value="HIS_KIN"/>
    <property type="match status" value="1"/>
</dbReference>
<dbReference type="InterPro" id="IPR005467">
    <property type="entry name" value="His_kinase_dom"/>
</dbReference>
<evidence type="ECO:0000256" key="7">
    <source>
        <dbReference type="ARBA" id="ARBA00022692"/>
    </source>
</evidence>
<evidence type="ECO:0000313" key="18">
    <source>
        <dbReference type="Proteomes" id="UP000276301"/>
    </source>
</evidence>
<comment type="subcellular location">
    <subcellularLocation>
        <location evidence="2">Cell membrane</location>
        <topology evidence="2">Multi-pass membrane protein</topology>
    </subcellularLocation>
</comment>
<evidence type="ECO:0000256" key="3">
    <source>
        <dbReference type="ARBA" id="ARBA00012438"/>
    </source>
</evidence>
<dbReference type="AlphaFoldDB" id="A0A498CT29"/>
<dbReference type="PANTHER" id="PTHR45528">
    <property type="entry name" value="SENSOR HISTIDINE KINASE CPXA"/>
    <property type="match status" value="1"/>
</dbReference>
<feature type="transmembrane region" description="Helical" evidence="15">
    <location>
        <begin position="12"/>
        <end position="35"/>
    </location>
</feature>
<dbReference type="SMART" id="SM00387">
    <property type="entry name" value="HATPase_c"/>
    <property type="match status" value="1"/>
</dbReference>
<keyword evidence="5" id="KW-0597">Phosphoprotein</keyword>
<dbReference type="FunFam" id="1.10.287.130:FF:000001">
    <property type="entry name" value="Two-component sensor histidine kinase"/>
    <property type="match status" value="1"/>
</dbReference>
<dbReference type="Gene3D" id="3.30.565.10">
    <property type="entry name" value="Histidine kinase-like ATPase, C-terminal domain"/>
    <property type="match status" value="1"/>
</dbReference>
<feature type="transmembrane region" description="Helical" evidence="15">
    <location>
        <begin position="349"/>
        <end position="368"/>
    </location>
</feature>
<dbReference type="PANTHER" id="PTHR45528:SF1">
    <property type="entry name" value="SENSOR HISTIDINE KINASE CPXA"/>
    <property type="match status" value="1"/>
</dbReference>
<dbReference type="GO" id="GO:0005886">
    <property type="term" value="C:plasma membrane"/>
    <property type="evidence" value="ECO:0007669"/>
    <property type="project" value="UniProtKB-SubCell"/>
</dbReference>
<feature type="transmembrane region" description="Helical" evidence="15">
    <location>
        <begin position="269"/>
        <end position="289"/>
    </location>
</feature>
<feature type="compositionally biased region" description="Basic and acidic residues" evidence="14">
    <location>
        <begin position="653"/>
        <end position="668"/>
    </location>
</feature>
<keyword evidence="8" id="KW-0547">Nucleotide-binding</keyword>
<evidence type="ECO:0000256" key="5">
    <source>
        <dbReference type="ARBA" id="ARBA00022553"/>
    </source>
</evidence>
<feature type="transmembrane region" description="Helical" evidence="15">
    <location>
        <begin position="191"/>
        <end position="219"/>
    </location>
</feature>
<keyword evidence="13 15" id="KW-0472">Membrane</keyword>
<dbReference type="Proteomes" id="UP000276301">
    <property type="component" value="Unassembled WGS sequence"/>
</dbReference>
<evidence type="ECO:0000313" key="17">
    <source>
        <dbReference type="EMBL" id="RLL13515.1"/>
    </source>
</evidence>
<keyword evidence="12" id="KW-0902">Two-component regulatory system</keyword>
<dbReference type="SUPFAM" id="SSF47384">
    <property type="entry name" value="Homodimeric domain of signal transducing histidine kinase"/>
    <property type="match status" value="1"/>
</dbReference>
<evidence type="ECO:0000259" key="16">
    <source>
        <dbReference type="PROSITE" id="PS50109"/>
    </source>
</evidence>
<sequence length="700" mass="76731">MATKSKKRRPGLCFFLFFLSLSILLTAGILTPFALENEVAADYKDTASYRRLMGFLIGDAYDIARGKQEADTLLWGEDNVSFDIYDGATRENWSKNASGNGELLAADLLEQVGAGQYDHVVYINGIHMKERLFTFGSGVQEREYDSLWRSPYAASFSSGGLGAESPTIAIAVKARDQMLNYGPVYSEYYRWFRWMMVLSAAGAVAGLALLVLLGTLIAHRTLGAAHRAIASAMGRLWMEVKLLLSVAALGFGGWTLWATFSGELGPTPGIAVFLLCFWWCWLVLADLAVNGREFFQNNIPMSVVRFMRSLESPYEFLERMKTRLAVLIGVELILLVVFGVLILLGPVGWILDVGVLALGIFLLARFVLEYNRNMDEFSKVVDYTAGIRGGTVQGPLLLRGDFAGLGEDLSDIMSGVSRAVEEQVRSERMKVELVTNVSHDLKTPLTSIINYTDLLGQENLTPDFANDYVKIIGQKAGRLSHLVQDLFEISKANSGAIDLEPERIDVVALAEQTIAEMDERMNPSGVEIKAQLAPQRLFVWADGRKLHRVFENLLGNALKYSLAGTRVYIVVRQAEETAEISFKNVASYEMTFTAEDIVERFQRGDASRTGEGSGLGLAIAKSFVELSGGALSIELDGDLFKATVTLPLCPEEPAPRPEEPAPVLREDGDAPGDGVPEAEYLVAAGGVPSDEQAPPEPTDE</sequence>
<evidence type="ECO:0000256" key="15">
    <source>
        <dbReference type="SAM" id="Phobius"/>
    </source>
</evidence>
<dbReference type="SUPFAM" id="SSF55874">
    <property type="entry name" value="ATPase domain of HSP90 chaperone/DNA topoisomerase II/histidine kinase"/>
    <property type="match status" value="1"/>
</dbReference>
<evidence type="ECO:0000256" key="1">
    <source>
        <dbReference type="ARBA" id="ARBA00000085"/>
    </source>
</evidence>
<dbReference type="EMBL" id="RCHT01000003">
    <property type="protein sequence ID" value="RLL13515.1"/>
    <property type="molecule type" value="Genomic_DNA"/>
</dbReference>
<comment type="catalytic activity">
    <reaction evidence="1">
        <text>ATP + protein L-histidine = ADP + protein N-phospho-L-histidine.</text>
        <dbReference type="EC" id="2.7.13.3"/>
    </reaction>
</comment>
<dbReference type="InterPro" id="IPR050398">
    <property type="entry name" value="HssS/ArlS-like"/>
</dbReference>
<evidence type="ECO:0000256" key="8">
    <source>
        <dbReference type="ARBA" id="ARBA00022741"/>
    </source>
</evidence>
<dbReference type="GO" id="GO:0000155">
    <property type="term" value="F:phosphorelay sensor kinase activity"/>
    <property type="evidence" value="ECO:0007669"/>
    <property type="project" value="InterPro"/>
</dbReference>
<evidence type="ECO:0000256" key="13">
    <source>
        <dbReference type="ARBA" id="ARBA00023136"/>
    </source>
</evidence>
<evidence type="ECO:0000256" key="12">
    <source>
        <dbReference type="ARBA" id="ARBA00023012"/>
    </source>
</evidence>
<dbReference type="Pfam" id="PF02518">
    <property type="entry name" value="HATPase_c"/>
    <property type="match status" value="1"/>
</dbReference>
<feature type="transmembrane region" description="Helical" evidence="15">
    <location>
        <begin position="240"/>
        <end position="257"/>
    </location>
</feature>
<reference evidence="17 18" key="1">
    <citation type="submission" date="2018-10" db="EMBL/GenBank/DDBJ databases">
        <title>Anaerotruncus faecis sp. nov., isolated from human feces.</title>
        <authorList>
            <person name="Wang Y.-J."/>
        </authorList>
    </citation>
    <scope>NUCLEOTIDE SEQUENCE [LARGE SCALE GENOMIC DNA]</scope>
    <source>
        <strain evidence="17 18">22A2-44</strain>
    </source>
</reference>
<keyword evidence="4" id="KW-1003">Cell membrane</keyword>
<dbReference type="Gene3D" id="1.10.287.130">
    <property type="match status" value="1"/>
</dbReference>
<name>A0A498CT29_9FIRM</name>
<keyword evidence="18" id="KW-1185">Reference proteome</keyword>
<keyword evidence="6" id="KW-0808">Transferase</keyword>
<protein>
    <recommendedName>
        <fullName evidence="3">histidine kinase</fullName>
        <ecNumber evidence="3">2.7.13.3</ecNumber>
    </recommendedName>
</protein>
<dbReference type="InterPro" id="IPR003661">
    <property type="entry name" value="HisK_dim/P_dom"/>
</dbReference>
<gene>
    <name evidence="17" type="ORF">D4A47_03325</name>
</gene>
<dbReference type="InterPro" id="IPR036890">
    <property type="entry name" value="HATPase_C_sf"/>
</dbReference>
<evidence type="ECO:0000256" key="11">
    <source>
        <dbReference type="ARBA" id="ARBA00022989"/>
    </source>
</evidence>
<evidence type="ECO:0000256" key="6">
    <source>
        <dbReference type="ARBA" id="ARBA00022679"/>
    </source>
</evidence>
<keyword evidence="11 15" id="KW-1133">Transmembrane helix</keyword>
<dbReference type="InterPro" id="IPR036097">
    <property type="entry name" value="HisK_dim/P_sf"/>
</dbReference>
<comment type="caution">
    <text evidence="17">The sequence shown here is derived from an EMBL/GenBank/DDBJ whole genome shotgun (WGS) entry which is preliminary data.</text>
</comment>
<accession>A0A498CT29</accession>
<evidence type="ECO:0000256" key="10">
    <source>
        <dbReference type="ARBA" id="ARBA00022840"/>
    </source>
</evidence>
<dbReference type="Pfam" id="PF00512">
    <property type="entry name" value="HisKA"/>
    <property type="match status" value="1"/>
</dbReference>
<dbReference type="EC" id="2.7.13.3" evidence="3"/>
<dbReference type="CDD" id="cd00082">
    <property type="entry name" value="HisKA"/>
    <property type="match status" value="1"/>
</dbReference>
<dbReference type="SMART" id="SM00388">
    <property type="entry name" value="HisKA"/>
    <property type="match status" value="1"/>
</dbReference>
<feature type="domain" description="Histidine kinase" evidence="16">
    <location>
        <begin position="436"/>
        <end position="650"/>
    </location>
</feature>
<keyword evidence="9 17" id="KW-0418">Kinase</keyword>
<keyword evidence="7 15" id="KW-0812">Transmembrane</keyword>
<organism evidence="17 18">
    <name type="scientific">Anaerotruncus massiliensis</name>
    <name type="common">ex Liu et al. 2021</name>
    <dbReference type="NCBI Taxonomy" id="2321404"/>
    <lineage>
        <taxon>Bacteria</taxon>
        <taxon>Bacillati</taxon>
        <taxon>Bacillota</taxon>
        <taxon>Clostridia</taxon>
        <taxon>Eubacteriales</taxon>
        <taxon>Oscillospiraceae</taxon>
        <taxon>Anaerotruncus</taxon>
    </lineage>
</organism>
<dbReference type="GO" id="GO:0005524">
    <property type="term" value="F:ATP binding"/>
    <property type="evidence" value="ECO:0007669"/>
    <property type="project" value="UniProtKB-KW"/>
</dbReference>
<proteinExistence type="predicted"/>
<evidence type="ECO:0000256" key="9">
    <source>
        <dbReference type="ARBA" id="ARBA00022777"/>
    </source>
</evidence>
<dbReference type="InterPro" id="IPR003594">
    <property type="entry name" value="HATPase_dom"/>
</dbReference>
<dbReference type="RefSeq" id="WP_121586146.1">
    <property type="nucleotide sequence ID" value="NZ_RCHT01000003.1"/>
</dbReference>
<evidence type="ECO:0000256" key="14">
    <source>
        <dbReference type="SAM" id="MobiDB-lite"/>
    </source>
</evidence>
<evidence type="ECO:0000256" key="2">
    <source>
        <dbReference type="ARBA" id="ARBA00004651"/>
    </source>
</evidence>
<keyword evidence="10" id="KW-0067">ATP-binding</keyword>
<feature type="transmembrane region" description="Helical" evidence="15">
    <location>
        <begin position="324"/>
        <end position="343"/>
    </location>
</feature>
<feature type="region of interest" description="Disordered" evidence="14">
    <location>
        <begin position="648"/>
        <end position="700"/>
    </location>
</feature>